<feature type="domain" description="Bacterial surface antigen (D15)" evidence="4">
    <location>
        <begin position="164"/>
        <end position="510"/>
    </location>
</feature>
<dbReference type="OrthoDB" id="6306838at2"/>
<proteinExistence type="predicted"/>
<protein>
    <submittedName>
        <fullName evidence="5">Surface antigen</fullName>
    </submittedName>
</protein>
<name>A0A285J9F0_9GAMM</name>
<feature type="signal peptide" evidence="3">
    <location>
        <begin position="1"/>
        <end position="23"/>
    </location>
</feature>
<evidence type="ECO:0000259" key="4">
    <source>
        <dbReference type="Pfam" id="PF01103"/>
    </source>
</evidence>
<dbReference type="Proteomes" id="UP000219353">
    <property type="component" value="Unassembled WGS sequence"/>
</dbReference>
<dbReference type="RefSeq" id="WP_097112345.1">
    <property type="nucleotide sequence ID" value="NZ_OBEB01000007.1"/>
</dbReference>
<keyword evidence="6" id="KW-1185">Reference proteome</keyword>
<feature type="chain" id="PRO_5011973049" evidence="3">
    <location>
        <begin position="24"/>
        <end position="546"/>
    </location>
</feature>
<sequence length="546" mass="62023">MMLRSTLVIAVLLAGALFNQARADTNASCTTLFDEADLQKTGLTISAIHFTQQNVFDLSEPGTFWLHRFANYSHIISKEVTIANDLLFTPQSPLDLAELAETERILRGRSYIRDADVAVSHYCPETNTVEVRVQTWDNWSLLPKIDFSSEGGSTEYSIGIAEDNLLGTGNQLQLDYAKDAERTGYLFSFASPNIMGSHWQALTRYANNSDGESYQINVQRPFYRLSSPWAVSFDVSKDKQQINDYVLGEKVNQYDRTQQGFTSFVGLRLAGNSKRIHRLNSGVTLEDVSFSENADTLFDLPSERNLSRVWVEYQLLEDQYRKLYNINQFNRVEDINLGWQAYLRLANLQKGLGADASGWQVDAAIEKAWSLQSDLWLLGSVRYHGLKMADLRQQLLSTHWQLVYQLNRQSSVVGILDLQRGKDLFEDEALYLGGDTGLRAFPLFYQRGDNRMVATAEYRYYTDWNILHIFDVGFAGFADAGRSWGAEQRGENNIDSNVLYGVGVGIRLLSTHSSRGTMVHIDLTRPVSDNPELGNWQWRVTAKRRF</sequence>
<organism evidence="5 6">
    <name type="scientific">Arsukibacterium tuosuense</name>
    <dbReference type="NCBI Taxonomy" id="1323745"/>
    <lineage>
        <taxon>Bacteria</taxon>
        <taxon>Pseudomonadati</taxon>
        <taxon>Pseudomonadota</taxon>
        <taxon>Gammaproteobacteria</taxon>
        <taxon>Chromatiales</taxon>
        <taxon>Chromatiaceae</taxon>
        <taxon>Arsukibacterium</taxon>
    </lineage>
</organism>
<reference evidence="6" key="1">
    <citation type="submission" date="2017-09" db="EMBL/GenBank/DDBJ databases">
        <authorList>
            <person name="Varghese N."/>
            <person name="Submissions S."/>
        </authorList>
    </citation>
    <scope>NUCLEOTIDE SEQUENCE [LARGE SCALE GENOMIC DNA]</scope>
    <source>
        <strain evidence="6">CGMCC 1.12461</strain>
    </source>
</reference>
<comment type="subcellular location">
    <subcellularLocation>
        <location evidence="1">Membrane</location>
    </subcellularLocation>
</comment>
<evidence type="ECO:0000313" key="6">
    <source>
        <dbReference type="Proteomes" id="UP000219353"/>
    </source>
</evidence>
<dbReference type="Gene3D" id="2.40.160.50">
    <property type="entry name" value="membrane protein fhac: a member of the omp85/tpsb transporter family"/>
    <property type="match status" value="1"/>
</dbReference>
<evidence type="ECO:0000256" key="1">
    <source>
        <dbReference type="ARBA" id="ARBA00004370"/>
    </source>
</evidence>
<dbReference type="EMBL" id="OBEB01000007">
    <property type="protein sequence ID" value="SNY56822.1"/>
    <property type="molecule type" value="Genomic_DNA"/>
</dbReference>
<dbReference type="GO" id="GO:0019867">
    <property type="term" value="C:outer membrane"/>
    <property type="evidence" value="ECO:0007669"/>
    <property type="project" value="InterPro"/>
</dbReference>
<accession>A0A285J9F0</accession>
<evidence type="ECO:0000256" key="3">
    <source>
        <dbReference type="SAM" id="SignalP"/>
    </source>
</evidence>
<keyword evidence="2" id="KW-0472">Membrane</keyword>
<dbReference type="Pfam" id="PF01103">
    <property type="entry name" value="Omp85"/>
    <property type="match status" value="1"/>
</dbReference>
<evidence type="ECO:0000256" key="2">
    <source>
        <dbReference type="ARBA" id="ARBA00023136"/>
    </source>
</evidence>
<evidence type="ECO:0000313" key="5">
    <source>
        <dbReference type="EMBL" id="SNY56822.1"/>
    </source>
</evidence>
<dbReference type="InterPro" id="IPR000184">
    <property type="entry name" value="Bac_surfAg_D15"/>
</dbReference>
<dbReference type="AlphaFoldDB" id="A0A285J9F0"/>
<gene>
    <name evidence="5" type="ORF">SAMN06297280_3143</name>
</gene>
<keyword evidence="3" id="KW-0732">Signal</keyword>